<keyword evidence="2" id="KW-0560">Oxidoreductase</keyword>
<dbReference type="PRINTS" id="PR00081">
    <property type="entry name" value="GDHRDH"/>
</dbReference>
<dbReference type="InterPro" id="IPR020904">
    <property type="entry name" value="Sc_DH/Rdtase_CS"/>
</dbReference>
<dbReference type="EMBL" id="AP023287">
    <property type="protein sequence ID" value="BCI56130.1"/>
    <property type="molecule type" value="Genomic_DNA"/>
</dbReference>
<dbReference type="NCBIfam" id="NF009467">
    <property type="entry name" value="PRK12826.1-3"/>
    <property type="match status" value="1"/>
</dbReference>
<protein>
    <submittedName>
        <fullName evidence="4">Oxidoreductase</fullName>
    </submittedName>
</protein>
<dbReference type="Pfam" id="PF13561">
    <property type="entry name" value="adh_short_C2"/>
    <property type="match status" value="1"/>
</dbReference>
<dbReference type="CDD" id="cd05233">
    <property type="entry name" value="SDR_c"/>
    <property type="match status" value="1"/>
</dbReference>
<dbReference type="Gene3D" id="3.40.50.720">
    <property type="entry name" value="NAD(P)-binding Rossmann-like Domain"/>
    <property type="match status" value="1"/>
</dbReference>
<evidence type="ECO:0000313" key="5">
    <source>
        <dbReference type="Proteomes" id="UP000515734"/>
    </source>
</evidence>
<dbReference type="InterPro" id="IPR002347">
    <property type="entry name" value="SDR_fam"/>
</dbReference>
<name>A0A6S6PI21_9MYCO</name>
<dbReference type="InterPro" id="IPR036291">
    <property type="entry name" value="NAD(P)-bd_dom_sf"/>
</dbReference>
<keyword evidence="3" id="KW-0520">NAD</keyword>
<dbReference type="PANTHER" id="PTHR24321">
    <property type="entry name" value="DEHYDROGENASES, SHORT CHAIN"/>
    <property type="match status" value="1"/>
</dbReference>
<evidence type="ECO:0000313" key="4">
    <source>
        <dbReference type="EMBL" id="BCI56130.1"/>
    </source>
</evidence>
<dbReference type="NCBIfam" id="TIGR03971">
    <property type="entry name" value="SDR_subfam_1"/>
    <property type="match status" value="1"/>
</dbReference>
<dbReference type="PRINTS" id="PR00080">
    <property type="entry name" value="SDRFAMILY"/>
</dbReference>
<organism evidence="4 5">
    <name type="scientific">Mycolicibacterium litorale</name>
    <dbReference type="NCBI Taxonomy" id="758802"/>
    <lineage>
        <taxon>Bacteria</taxon>
        <taxon>Bacillati</taxon>
        <taxon>Actinomycetota</taxon>
        <taxon>Actinomycetes</taxon>
        <taxon>Mycobacteriales</taxon>
        <taxon>Mycobacteriaceae</taxon>
        <taxon>Mycolicibacterium</taxon>
    </lineage>
</organism>
<evidence type="ECO:0000256" key="2">
    <source>
        <dbReference type="ARBA" id="ARBA00023002"/>
    </source>
</evidence>
<dbReference type="PROSITE" id="PS00061">
    <property type="entry name" value="ADH_SHORT"/>
    <property type="match status" value="1"/>
</dbReference>
<dbReference type="InterPro" id="IPR023985">
    <property type="entry name" value="SDR_subfam_1"/>
</dbReference>
<evidence type="ECO:0000256" key="1">
    <source>
        <dbReference type="ARBA" id="ARBA00006484"/>
    </source>
</evidence>
<gene>
    <name evidence="4" type="ORF">NIIDNTM18_54080</name>
</gene>
<accession>A0A6S6PI21</accession>
<dbReference type="GO" id="GO:0016491">
    <property type="term" value="F:oxidoreductase activity"/>
    <property type="evidence" value="ECO:0007669"/>
    <property type="project" value="UniProtKB-KW"/>
</dbReference>
<comment type="similarity">
    <text evidence="1">Belongs to the short-chain dehydrogenases/reductases (SDR) family.</text>
</comment>
<sequence length="287" mass="30862">MNLFDWENDMSQQLRGKIAVVTGAARGQGRSHAVRLAQEGADIVAMDLCDDVPGTPYPGATEADLHETVRLVEETGSRIVARKADVRDLAQVRAVVDEGVDVFGGLDIVAANAGVTVDPAVVEDIEEDIWRNVIDINLNGVFRTVKASIPHLRANPDGGSIVLTGSTAATRGFPNVADYTASKHGVTGLMRSLALELGQYNIRVNSINPTQVDTDMIQHDAYYRLFNPHLAAPTREDFAEASSAVHVLPVPWVESVDVSNALVFLVSDQARYITGAALPVDAGRNLR</sequence>
<dbReference type="AlphaFoldDB" id="A0A6S6PI21"/>
<reference evidence="4 5" key="1">
    <citation type="submission" date="2020-07" db="EMBL/GenBank/DDBJ databases">
        <title>Complete genome sequence of Mycolicibacterium litorale like strain isolated from cardiac implantable electronic device infection.</title>
        <authorList>
            <person name="Fukano H."/>
            <person name="Miyama H."/>
            <person name="Hoshino Y."/>
        </authorList>
    </citation>
    <scope>NUCLEOTIDE SEQUENCE [LARGE SCALE GENOMIC DNA]</scope>
    <source>
        <strain evidence="4 5">NIIDNTM18</strain>
    </source>
</reference>
<dbReference type="PANTHER" id="PTHR24321:SF8">
    <property type="entry name" value="ESTRADIOL 17-BETA-DEHYDROGENASE 8-RELATED"/>
    <property type="match status" value="1"/>
</dbReference>
<dbReference type="FunFam" id="3.40.50.720:FF:000084">
    <property type="entry name" value="Short-chain dehydrogenase reductase"/>
    <property type="match status" value="1"/>
</dbReference>
<proteinExistence type="inferred from homology"/>
<dbReference type="SUPFAM" id="SSF51735">
    <property type="entry name" value="NAD(P)-binding Rossmann-fold domains"/>
    <property type="match status" value="1"/>
</dbReference>
<evidence type="ECO:0000256" key="3">
    <source>
        <dbReference type="ARBA" id="ARBA00023027"/>
    </source>
</evidence>
<dbReference type="Proteomes" id="UP000515734">
    <property type="component" value="Chromosome"/>
</dbReference>